<comment type="caution">
    <text evidence="2">The sequence shown here is derived from an EMBL/GenBank/DDBJ whole genome shotgun (WGS) entry which is preliminary data.</text>
</comment>
<dbReference type="KEGG" id="shh:ShL2_01459"/>
<dbReference type="GeneID" id="93780969"/>
<dbReference type="RefSeq" id="WP_011275872.1">
    <property type="nucleotide sequence ID" value="NZ_BKAY01000002.1"/>
</dbReference>
<reference evidence="1 4" key="2">
    <citation type="submission" date="2023-08" db="EMBL/GenBank/DDBJ databases">
        <title>Genomic surveillance of Staphylococcus haemolyticus neonatal outbreak in southern France.</title>
        <authorList>
            <person name="Magnan C."/>
            <person name="Morsli M."/>
            <person name="Thiery B."/>
            <person name="Salipante F."/>
            <person name="Attar J."/>
            <person name="Massimo D.M."/>
            <person name="Ory J."/>
            <person name="Pantel A."/>
            <person name="Lavigne J.-P."/>
        </authorList>
    </citation>
    <scope>NUCLEOTIDE SEQUENCE [LARGE SCALE GENOMIC DNA]</scope>
    <source>
        <strain evidence="1 4">NSH026</strain>
    </source>
</reference>
<dbReference type="Proteomes" id="UP001269271">
    <property type="component" value="Unassembled WGS sequence"/>
</dbReference>
<evidence type="ECO:0000313" key="4">
    <source>
        <dbReference type="Proteomes" id="UP001269271"/>
    </source>
</evidence>
<gene>
    <name evidence="2" type="ORF">CV019_08740</name>
    <name evidence="1" type="ORF">RO950_03025</name>
</gene>
<dbReference type="OMA" id="QKTFYHF"/>
<name>A0A2A1KCZ4_STAHA</name>
<sequence>MTLTIILIVIIVILILAFILNQRYMQDRVDTEVYARNQMVTKNATLSNENLELKNQMLSSNNDVSSHAKRNAKHVLTSILDKYKDEGKLKYYDIITTSNLATKHPFFEYARTFDYIVVSDVGLINIDVKNWKQKTFYHFDAPVDDDMQIDTSDVNQIVGHYVSKQYHSQFDSPRSEIYTFVEKIQNNRVIYEFYDHDPYEQAAINSKVLKDGIENHFNHKVQSIGVVYFSDGSVNIIEGSEERAQYVDTVSTKSSLEAVIKNAIDLSKHPLSEDQVNKIVNSFNN</sequence>
<organism evidence="2 3">
    <name type="scientific">Staphylococcus haemolyticus</name>
    <dbReference type="NCBI Taxonomy" id="1283"/>
    <lineage>
        <taxon>Bacteria</taxon>
        <taxon>Bacillati</taxon>
        <taxon>Bacillota</taxon>
        <taxon>Bacilli</taxon>
        <taxon>Bacillales</taxon>
        <taxon>Staphylococcaceae</taxon>
        <taxon>Staphylococcus</taxon>
    </lineage>
</organism>
<dbReference type="AlphaFoldDB" id="A0A2A1KCZ4"/>
<keyword evidence="4" id="KW-1185">Reference proteome</keyword>
<evidence type="ECO:0000313" key="3">
    <source>
        <dbReference type="Proteomes" id="UP000238153"/>
    </source>
</evidence>
<dbReference type="EMBL" id="PGWX01000337">
    <property type="protein sequence ID" value="PPJ73911.1"/>
    <property type="molecule type" value="Genomic_DNA"/>
</dbReference>
<proteinExistence type="predicted"/>
<dbReference type="Proteomes" id="UP000238153">
    <property type="component" value="Unassembled WGS sequence"/>
</dbReference>
<protein>
    <recommendedName>
        <fullName evidence="5">NERD domain-containing protein</fullName>
    </recommendedName>
</protein>
<reference evidence="2 3" key="1">
    <citation type="submission" date="2017-11" db="EMBL/GenBank/DDBJ databases">
        <authorList>
            <person name="Founou R.C."/>
            <person name="Founou L."/>
            <person name="Allam M."/>
            <person name="Ismail A."/>
            <person name="Essack S.Y."/>
        </authorList>
    </citation>
    <scope>NUCLEOTIDE SEQUENCE [LARGE SCALE GENOMIC DNA]</scope>
    <source>
        <strain evidence="2 3">G811N2B1</strain>
    </source>
</reference>
<evidence type="ECO:0000313" key="2">
    <source>
        <dbReference type="EMBL" id="PPJ73911.1"/>
    </source>
</evidence>
<dbReference type="EMBL" id="JAVSOO010000005">
    <property type="protein sequence ID" value="MDT4285992.1"/>
    <property type="molecule type" value="Genomic_DNA"/>
</dbReference>
<accession>A0A2A1KCZ4</accession>
<evidence type="ECO:0008006" key="5">
    <source>
        <dbReference type="Google" id="ProtNLM"/>
    </source>
</evidence>
<evidence type="ECO:0000313" key="1">
    <source>
        <dbReference type="EMBL" id="MDT4285992.1"/>
    </source>
</evidence>